<reference evidence="1 2" key="1">
    <citation type="journal article" date="2012" name="J. Bacteriol.">
        <title>Draft Genome Sequence of Sinorhizobium meliloti CCNWSX0020, a Nitrogen-Fixing Symbiont with Copper Tolerance Capability Isolated from Lead-Zinc Mine Tailings.</title>
        <authorList>
            <person name="Li Z."/>
            <person name="Ma Z."/>
            <person name="Hao X."/>
            <person name="Wei G."/>
        </authorList>
    </citation>
    <scope>NUCLEOTIDE SEQUENCE [LARGE SCALE GENOMIC DNA]</scope>
    <source>
        <strain evidence="1 2">CCNWSX0020</strain>
    </source>
</reference>
<organism evidence="1 2">
    <name type="scientific">Sinorhizobium meliloti CCNWSX0020</name>
    <dbReference type="NCBI Taxonomy" id="1107881"/>
    <lineage>
        <taxon>Bacteria</taxon>
        <taxon>Pseudomonadati</taxon>
        <taxon>Pseudomonadota</taxon>
        <taxon>Alphaproteobacteria</taxon>
        <taxon>Hyphomicrobiales</taxon>
        <taxon>Rhizobiaceae</taxon>
        <taxon>Sinorhizobium/Ensifer group</taxon>
        <taxon>Sinorhizobium</taxon>
    </lineage>
</organism>
<name>H0G5T5_RHIML</name>
<accession>H0G5T5</accession>
<evidence type="ECO:0000313" key="2">
    <source>
        <dbReference type="Proteomes" id="UP000004038"/>
    </source>
</evidence>
<protein>
    <submittedName>
        <fullName evidence="1">Uncharacterized protein</fullName>
    </submittedName>
</protein>
<dbReference type="EMBL" id="AGVV01000062">
    <property type="protein sequence ID" value="EHK75305.1"/>
    <property type="molecule type" value="Genomic_DNA"/>
</dbReference>
<sequence length="34" mass="3826">MANPIYARLQATAQRLIAEYGPGEARRWRQAPGL</sequence>
<dbReference type="AlphaFoldDB" id="H0G5T5"/>
<dbReference type="Proteomes" id="UP000004038">
    <property type="component" value="Unassembled WGS sequence"/>
</dbReference>
<proteinExistence type="predicted"/>
<gene>
    <name evidence="1" type="ORF">SM0020_24253</name>
</gene>
<evidence type="ECO:0000313" key="1">
    <source>
        <dbReference type="EMBL" id="EHK75305.1"/>
    </source>
</evidence>